<dbReference type="EMBL" id="MZNU01000333">
    <property type="protein sequence ID" value="OWP00235.1"/>
    <property type="molecule type" value="Genomic_DNA"/>
</dbReference>
<dbReference type="InParanoid" id="A0A218YYW0"/>
<keyword evidence="2" id="KW-1185">Reference proteome</keyword>
<comment type="caution">
    <text evidence="1">The sequence shown here is derived from an EMBL/GenBank/DDBJ whole genome shotgun (WGS) entry which is preliminary data.</text>
</comment>
<organism evidence="1 2">
    <name type="scientific">Diplocarpon coronariae</name>
    <dbReference type="NCBI Taxonomy" id="2795749"/>
    <lineage>
        <taxon>Eukaryota</taxon>
        <taxon>Fungi</taxon>
        <taxon>Dikarya</taxon>
        <taxon>Ascomycota</taxon>
        <taxon>Pezizomycotina</taxon>
        <taxon>Leotiomycetes</taxon>
        <taxon>Helotiales</taxon>
        <taxon>Drepanopezizaceae</taxon>
        <taxon>Diplocarpon</taxon>
    </lineage>
</organism>
<name>A0A218YYW0_9HELO</name>
<protein>
    <submittedName>
        <fullName evidence="1">Uncharacterized protein</fullName>
    </submittedName>
</protein>
<sequence length="150" mass="16224">MSDGGHRAPGLKLGFTVEEVAVTLGPFRSNITLNSCQTDGQDRHFMNVTTNDATHLLTSPSTPGVKLTTPISPPTFDKRIMDWAYGVPIGSTYISKGEKTVNIPSFGRTTDRNLGDNPDVWDFSKQQAADIVIKNLGTNGNNPSIDVAIY</sequence>
<dbReference type="Proteomes" id="UP000242519">
    <property type="component" value="Unassembled WGS sequence"/>
</dbReference>
<evidence type="ECO:0000313" key="1">
    <source>
        <dbReference type="EMBL" id="OWP00235.1"/>
    </source>
</evidence>
<proteinExistence type="predicted"/>
<gene>
    <name evidence="1" type="ORF">B2J93_3989</name>
</gene>
<reference evidence="1 2" key="1">
    <citation type="submission" date="2017-04" db="EMBL/GenBank/DDBJ databases">
        <title>Draft genome sequence of Marssonina coronaria NL1: causal agent of apple blotch.</title>
        <authorList>
            <person name="Cheng Q."/>
        </authorList>
    </citation>
    <scope>NUCLEOTIDE SEQUENCE [LARGE SCALE GENOMIC DNA]</scope>
    <source>
        <strain evidence="1 2">NL1</strain>
    </source>
</reference>
<evidence type="ECO:0000313" key="2">
    <source>
        <dbReference type="Proteomes" id="UP000242519"/>
    </source>
</evidence>
<accession>A0A218YYW0</accession>
<dbReference type="AlphaFoldDB" id="A0A218YYW0"/>